<comment type="caution">
    <text evidence="2">The sequence shown here is derived from an EMBL/GenBank/DDBJ whole genome shotgun (WGS) entry which is preliminary data.</text>
</comment>
<accession>A0A511UUQ6</accession>
<keyword evidence="1" id="KW-0812">Transmembrane</keyword>
<feature type="transmembrane region" description="Helical" evidence="1">
    <location>
        <begin position="32"/>
        <end position="51"/>
    </location>
</feature>
<protein>
    <submittedName>
        <fullName evidence="2">Uncharacterized protein</fullName>
    </submittedName>
</protein>
<name>A0A511UUQ6_9BACI</name>
<feature type="transmembrane region" description="Helical" evidence="1">
    <location>
        <begin position="7"/>
        <end position="26"/>
    </location>
</feature>
<gene>
    <name evidence="2" type="ORF">CQU01_05420</name>
</gene>
<sequence>MKKIDFPMLMLAILVILMFIGASIGISLQNIWMVIGLILLGFIFMGVGISIKQKRNK</sequence>
<dbReference type="RefSeq" id="WP_170226593.1">
    <property type="nucleotide sequence ID" value="NZ_BJXW01000008.1"/>
</dbReference>
<reference evidence="2 3" key="1">
    <citation type="submission" date="2019-07" db="EMBL/GenBank/DDBJ databases">
        <title>Whole genome shotgun sequence of Cerasibacillus quisquiliarum NBRC 102429.</title>
        <authorList>
            <person name="Hosoyama A."/>
            <person name="Uohara A."/>
            <person name="Ohji S."/>
            <person name="Ichikawa N."/>
        </authorList>
    </citation>
    <scope>NUCLEOTIDE SEQUENCE [LARGE SCALE GENOMIC DNA]</scope>
    <source>
        <strain evidence="2 3">NBRC 102429</strain>
    </source>
</reference>
<evidence type="ECO:0000256" key="1">
    <source>
        <dbReference type="SAM" id="Phobius"/>
    </source>
</evidence>
<dbReference type="Proteomes" id="UP000321491">
    <property type="component" value="Unassembled WGS sequence"/>
</dbReference>
<proteinExistence type="predicted"/>
<organism evidence="2 3">
    <name type="scientific">Cerasibacillus quisquiliarum</name>
    <dbReference type="NCBI Taxonomy" id="227865"/>
    <lineage>
        <taxon>Bacteria</taxon>
        <taxon>Bacillati</taxon>
        <taxon>Bacillota</taxon>
        <taxon>Bacilli</taxon>
        <taxon>Bacillales</taxon>
        <taxon>Bacillaceae</taxon>
        <taxon>Cerasibacillus</taxon>
    </lineage>
</organism>
<keyword evidence="1" id="KW-1133">Transmembrane helix</keyword>
<evidence type="ECO:0000313" key="2">
    <source>
        <dbReference type="EMBL" id="GEN30304.1"/>
    </source>
</evidence>
<dbReference type="EMBL" id="BJXW01000008">
    <property type="protein sequence ID" value="GEN30304.1"/>
    <property type="molecule type" value="Genomic_DNA"/>
</dbReference>
<keyword evidence="1" id="KW-0472">Membrane</keyword>
<keyword evidence="3" id="KW-1185">Reference proteome</keyword>
<dbReference type="AlphaFoldDB" id="A0A511UUQ6"/>
<evidence type="ECO:0000313" key="3">
    <source>
        <dbReference type="Proteomes" id="UP000321491"/>
    </source>
</evidence>